<evidence type="ECO:0000313" key="11">
    <source>
        <dbReference type="Proteomes" id="UP001163821"/>
    </source>
</evidence>
<comment type="catalytic activity">
    <reaction evidence="1">
        <text>Hydrolysis of terminal, non-reducing beta-D-glucosyl residues with release of beta-D-glucose.</text>
        <dbReference type="EC" id="3.2.1.21"/>
    </reaction>
</comment>
<keyword evidence="11" id="KW-1185">Reference proteome</keyword>
<dbReference type="PANTHER" id="PTHR30620:SF16">
    <property type="entry name" value="LYSOSOMAL BETA GLUCOSIDASE"/>
    <property type="match status" value="1"/>
</dbReference>
<comment type="caution">
    <text evidence="10">The sequence shown here is derived from an EMBL/GenBank/DDBJ whole genome shotgun (WGS) entry which is preliminary data.</text>
</comment>
<name>A0AA41YDI3_9BACT</name>
<keyword evidence="6" id="KW-0326">Glycosidase</keyword>
<feature type="transmembrane region" description="Helical" evidence="7">
    <location>
        <begin position="7"/>
        <end position="30"/>
    </location>
</feature>
<dbReference type="SUPFAM" id="SSF51445">
    <property type="entry name" value="(Trans)glycosidases"/>
    <property type="match status" value="1"/>
</dbReference>
<keyword evidence="5 10" id="KW-0378">Hydrolase</keyword>
<dbReference type="Proteomes" id="UP001163821">
    <property type="component" value="Unassembled WGS sequence"/>
</dbReference>
<organism evidence="10 11">
    <name type="scientific">Gaoshiqia sediminis</name>
    <dbReference type="NCBI Taxonomy" id="2986998"/>
    <lineage>
        <taxon>Bacteria</taxon>
        <taxon>Pseudomonadati</taxon>
        <taxon>Bacteroidota</taxon>
        <taxon>Bacteroidia</taxon>
        <taxon>Marinilabiliales</taxon>
        <taxon>Prolixibacteraceae</taxon>
        <taxon>Gaoshiqia</taxon>
    </lineage>
</organism>
<evidence type="ECO:0000256" key="4">
    <source>
        <dbReference type="ARBA" id="ARBA00022729"/>
    </source>
</evidence>
<evidence type="ECO:0000256" key="2">
    <source>
        <dbReference type="ARBA" id="ARBA00005336"/>
    </source>
</evidence>
<dbReference type="Gene3D" id="3.20.20.300">
    <property type="entry name" value="Glycoside hydrolase, family 3, N-terminal domain"/>
    <property type="match status" value="1"/>
</dbReference>
<dbReference type="AlphaFoldDB" id="A0AA41YDI3"/>
<comment type="similarity">
    <text evidence="2">Belongs to the glycosyl hydrolase 3 family.</text>
</comment>
<dbReference type="PANTHER" id="PTHR30620">
    <property type="entry name" value="PERIPLASMIC BETA-GLUCOSIDASE-RELATED"/>
    <property type="match status" value="1"/>
</dbReference>
<dbReference type="SUPFAM" id="SSF52279">
    <property type="entry name" value="Beta-D-glucan exohydrolase, C-terminal domain"/>
    <property type="match status" value="1"/>
</dbReference>
<dbReference type="PRINTS" id="PR00133">
    <property type="entry name" value="GLHYDRLASE3"/>
</dbReference>
<proteinExistence type="inferred from homology"/>
<dbReference type="Pfam" id="PF01915">
    <property type="entry name" value="Glyco_hydro_3_C"/>
    <property type="match status" value="1"/>
</dbReference>
<dbReference type="GO" id="GO:0008422">
    <property type="term" value="F:beta-glucosidase activity"/>
    <property type="evidence" value="ECO:0007669"/>
    <property type="project" value="UniProtKB-EC"/>
</dbReference>
<dbReference type="InterPro" id="IPR017853">
    <property type="entry name" value="GH"/>
</dbReference>
<dbReference type="InterPro" id="IPR001764">
    <property type="entry name" value="Glyco_hydro_3_N"/>
</dbReference>
<dbReference type="Gene3D" id="3.40.50.1700">
    <property type="entry name" value="Glycoside hydrolase family 3 C-terminal domain"/>
    <property type="match status" value="1"/>
</dbReference>
<dbReference type="InterPro" id="IPR036881">
    <property type="entry name" value="Glyco_hydro_3_C_sf"/>
</dbReference>
<evidence type="ECO:0000256" key="5">
    <source>
        <dbReference type="ARBA" id="ARBA00022801"/>
    </source>
</evidence>
<evidence type="ECO:0000259" key="9">
    <source>
        <dbReference type="Pfam" id="PF01915"/>
    </source>
</evidence>
<dbReference type="Pfam" id="PF00933">
    <property type="entry name" value="Glyco_hydro_3"/>
    <property type="match status" value="1"/>
</dbReference>
<sequence>MKNIFHSLFYFLIVVFALILIAVFVFNAYYRTLNNKAKKQLRETLLVVDDGFEFRDLNKNGKLDPYEDFRQPVDIRVEDLLSQMTIDEKVGLMWHPPIGIEPGGGLQGKPGMMSPSSTFALLINKRITHFNLFTVPGTRELANWSNQLQKLAEQTRLGIPVTISTDPRHGLTNFIGAGMLGGNWSKWPEPIGLAAAGDSALVVDFGRIARQEYRAVGIHTALHPMADLATEPRWARINGTFGEDAHLAAKMVAAYIYGFQGDKLDSGSVACMTKHWPGAGPQENGEDAHFSYGKNQSYPGNNFNYHLIPFEAAMKANTAMMMPYYGIAHDQTSENVGMGFNRKIITELLREKYGYDGVVCSDWGIIEGFSFLGYEVMGAKNWGLEKLPVEERIRKALEAGIDQFGGNTNTAQLLRLLRRGDISESRINESARRLLRLKFKLGLFDNPFVDPDEAVRIVNNKEFEATGKLAQRKSIVLLKNQQQQNGQFFLPLSKGIKVYAENLDKVELARYATVVDRLQEADVALFRLQTPFEPRSGDFMESLFHQGYLDFQEPELSRLVNMMAQKPTVVCMYMDRPAVIPEIKALSKGLLVDFGAEDDAVLDVVFGEFNPGARLPFEIPSSMDAVLRQKEDVPYDSEKPLFPFGFGLSYQ</sequence>
<keyword evidence="7" id="KW-1133">Transmembrane helix</keyword>
<dbReference type="InterPro" id="IPR051915">
    <property type="entry name" value="Cellulose_Degrad_GH3"/>
</dbReference>
<protein>
    <recommendedName>
        <fullName evidence="3">beta-glucosidase</fullName>
        <ecNumber evidence="3">3.2.1.21</ecNumber>
    </recommendedName>
</protein>
<evidence type="ECO:0000259" key="8">
    <source>
        <dbReference type="Pfam" id="PF00933"/>
    </source>
</evidence>
<dbReference type="RefSeq" id="WP_282592004.1">
    <property type="nucleotide sequence ID" value="NZ_JAPAAF010000016.1"/>
</dbReference>
<reference evidence="10" key="1">
    <citation type="submission" date="2022-10" db="EMBL/GenBank/DDBJ databases">
        <title>Gaoshiqiia sediminis gen. nov., sp. nov., isolated from coastal sediment.</title>
        <authorList>
            <person name="Yu W.X."/>
            <person name="Mu D.S."/>
            <person name="Du J.Z."/>
            <person name="Liang Y.Q."/>
        </authorList>
    </citation>
    <scope>NUCLEOTIDE SEQUENCE</scope>
    <source>
        <strain evidence="10">A06</strain>
    </source>
</reference>
<accession>A0AA41YDI3</accession>
<evidence type="ECO:0000313" key="10">
    <source>
        <dbReference type="EMBL" id="MCW0483402.1"/>
    </source>
</evidence>
<evidence type="ECO:0000256" key="7">
    <source>
        <dbReference type="SAM" id="Phobius"/>
    </source>
</evidence>
<dbReference type="InterPro" id="IPR002772">
    <property type="entry name" value="Glyco_hydro_3_C"/>
</dbReference>
<dbReference type="EC" id="3.2.1.21" evidence="3"/>
<evidence type="ECO:0000256" key="6">
    <source>
        <dbReference type="ARBA" id="ARBA00023295"/>
    </source>
</evidence>
<dbReference type="EMBL" id="JAPAAF010000016">
    <property type="protein sequence ID" value="MCW0483402.1"/>
    <property type="molecule type" value="Genomic_DNA"/>
</dbReference>
<dbReference type="GO" id="GO:0009251">
    <property type="term" value="P:glucan catabolic process"/>
    <property type="evidence" value="ECO:0007669"/>
    <property type="project" value="TreeGrafter"/>
</dbReference>
<evidence type="ECO:0000256" key="1">
    <source>
        <dbReference type="ARBA" id="ARBA00000448"/>
    </source>
</evidence>
<keyword evidence="7" id="KW-0812">Transmembrane</keyword>
<dbReference type="InterPro" id="IPR036962">
    <property type="entry name" value="Glyco_hydro_3_N_sf"/>
</dbReference>
<feature type="domain" description="Glycoside hydrolase family 3 N-terminal" evidence="8">
    <location>
        <begin position="138"/>
        <end position="437"/>
    </location>
</feature>
<evidence type="ECO:0000256" key="3">
    <source>
        <dbReference type="ARBA" id="ARBA00012744"/>
    </source>
</evidence>
<keyword evidence="4" id="KW-0732">Signal</keyword>
<gene>
    <name evidence="10" type="ORF">N2K84_11720</name>
</gene>
<keyword evidence="7" id="KW-0472">Membrane</keyword>
<feature type="domain" description="Glycoside hydrolase family 3 C-terminal" evidence="9">
    <location>
        <begin position="513"/>
        <end position="650"/>
    </location>
</feature>